<evidence type="ECO:0000259" key="1">
    <source>
        <dbReference type="Pfam" id="PF01370"/>
    </source>
</evidence>
<dbReference type="Pfam" id="PF01370">
    <property type="entry name" value="Epimerase"/>
    <property type="match status" value="1"/>
</dbReference>
<feature type="domain" description="NAD-dependent epimerase/dehydratase" evidence="1">
    <location>
        <begin position="4"/>
        <end position="213"/>
    </location>
</feature>
<dbReference type="PANTHER" id="PTHR48079">
    <property type="entry name" value="PROTEIN YEEZ"/>
    <property type="match status" value="1"/>
</dbReference>
<evidence type="ECO:0000313" key="3">
    <source>
        <dbReference type="Proteomes" id="UP000552097"/>
    </source>
</evidence>
<organism evidence="2 3">
    <name type="scientific">Saccharothrix ecbatanensis</name>
    <dbReference type="NCBI Taxonomy" id="1105145"/>
    <lineage>
        <taxon>Bacteria</taxon>
        <taxon>Bacillati</taxon>
        <taxon>Actinomycetota</taxon>
        <taxon>Actinomycetes</taxon>
        <taxon>Pseudonocardiales</taxon>
        <taxon>Pseudonocardiaceae</taxon>
        <taxon>Saccharothrix</taxon>
    </lineage>
</organism>
<keyword evidence="3" id="KW-1185">Reference proteome</keyword>
<dbReference type="GO" id="GO:0004029">
    <property type="term" value="F:aldehyde dehydrogenase (NAD+) activity"/>
    <property type="evidence" value="ECO:0007669"/>
    <property type="project" value="TreeGrafter"/>
</dbReference>
<gene>
    <name evidence="2" type="ORF">F4560_008202</name>
</gene>
<sequence>MRFLVLGGTSFLSKHIAHDAVARGHEVVCAARGQSGSVPEGARLLVLDRDEPGAIKALAGERFDAVVDVATGALGWVLDAIEVLADRARHWTFVSSINAYTDTATRGQTTDAAVCEPVLDTKHYDLTELTVERYGGTKVASENAVRERLGNDRTFVVRPGIISGPGDQMDRFGYWTARFARGGQTVVPDTPHQPIQHIDVRDLAAWIVTAAEQRLTGTYDAVGPVLELGPALREAAELVGAADLQLVPIAPETLLEAGINPWGGPRSLPLWLPVEKHGLVAHDPTAALRAGLEPRSLADTVHSALLDEHARGLDRPRAAGLTSVEEQALLEHTGISAFDRR</sequence>
<name>A0A7W9HUX2_9PSEU</name>
<dbReference type="RefSeq" id="WP_184928334.1">
    <property type="nucleotide sequence ID" value="NZ_JACHMO010000001.1"/>
</dbReference>
<dbReference type="SUPFAM" id="SSF51735">
    <property type="entry name" value="NAD(P)-binding Rossmann-fold domains"/>
    <property type="match status" value="1"/>
</dbReference>
<dbReference type="GO" id="GO:0005737">
    <property type="term" value="C:cytoplasm"/>
    <property type="evidence" value="ECO:0007669"/>
    <property type="project" value="TreeGrafter"/>
</dbReference>
<accession>A0A7W9HUX2</accession>
<dbReference type="PANTHER" id="PTHR48079:SF6">
    <property type="entry name" value="NAD(P)-BINDING DOMAIN-CONTAINING PROTEIN-RELATED"/>
    <property type="match status" value="1"/>
</dbReference>
<dbReference type="Gene3D" id="3.40.50.720">
    <property type="entry name" value="NAD(P)-binding Rossmann-like Domain"/>
    <property type="match status" value="1"/>
</dbReference>
<dbReference type="AlphaFoldDB" id="A0A7W9HUX2"/>
<comment type="caution">
    <text evidence="2">The sequence shown here is derived from an EMBL/GenBank/DDBJ whole genome shotgun (WGS) entry which is preliminary data.</text>
</comment>
<reference evidence="2 3" key="1">
    <citation type="submission" date="2020-08" db="EMBL/GenBank/DDBJ databases">
        <title>Sequencing the genomes of 1000 actinobacteria strains.</title>
        <authorList>
            <person name="Klenk H.-P."/>
        </authorList>
    </citation>
    <scope>NUCLEOTIDE SEQUENCE [LARGE SCALE GENOMIC DNA]</scope>
    <source>
        <strain evidence="2 3">DSM 45486</strain>
    </source>
</reference>
<dbReference type="Proteomes" id="UP000552097">
    <property type="component" value="Unassembled WGS sequence"/>
</dbReference>
<dbReference type="InterPro" id="IPR001509">
    <property type="entry name" value="Epimerase_deHydtase"/>
</dbReference>
<dbReference type="EMBL" id="JACHMO010000001">
    <property type="protein sequence ID" value="MBB5808434.1"/>
    <property type="molecule type" value="Genomic_DNA"/>
</dbReference>
<protein>
    <submittedName>
        <fullName evidence="2">Nucleoside-diphosphate-sugar epimerase</fullName>
    </submittedName>
</protein>
<dbReference type="InterPro" id="IPR051783">
    <property type="entry name" value="NAD(P)-dependent_oxidoreduct"/>
</dbReference>
<proteinExistence type="predicted"/>
<dbReference type="InterPro" id="IPR036291">
    <property type="entry name" value="NAD(P)-bd_dom_sf"/>
</dbReference>
<evidence type="ECO:0000313" key="2">
    <source>
        <dbReference type="EMBL" id="MBB5808434.1"/>
    </source>
</evidence>